<proteinExistence type="predicted"/>
<comment type="subcellular location">
    <subcellularLocation>
        <location evidence="1">Nucleus</location>
    </subcellularLocation>
</comment>
<comment type="caution">
    <text evidence="7">The sequence shown here is derived from an EMBL/GenBank/DDBJ whole genome shotgun (WGS) entry which is preliminary data.</text>
</comment>
<dbReference type="GO" id="GO:0003700">
    <property type="term" value="F:DNA-binding transcription factor activity"/>
    <property type="evidence" value="ECO:0007669"/>
    <property type="project" value="InterPro"/>
</dbReference>
<protein>
    <submittedName>
        <fullName evidence="7">Uncharacterized protein</fullName>
    </submittedName>
</protein>
<dbReference type="InterPro" id="IPR001827">
    <property type="entry name" value="Homeobox_Antennapedia_CS"/>
</dbReference>
<reference evidence="7" key="1">
    <citation type="journal article" date="2023" name="G3 (Bethesda)">
        <title>Whole genome assemblies of Zophobas morio and Tenebrio molitor.</title>
        <authorList>
            <person name="Kaur S."/>
            <person name="Stinson S.A."/>
            <person name="diCenzo G.C."/>
        </authorList>
    </citation>
    <scope>NUCLEOTIDE SEQUENCE</scope>
    <source>
        <strain evidence="7">QUZm001</strain>
    </source>
</reference>
<evidence type="ECO:0000313" key="8">
    <source>
        <dbReference type="Proteomes" id="UP001168821"/>
    </source>
</evidence>
<evidence type="ECO:0000256" key="1">
    <source>
        <dbReference type="ARBA" id="ARBA00004123"/>
    </source>
</evidence>
<feature type="compositionally biased region" description="Polar residues" evidence="6">
    <location>
        <begin position="123"/>
        <end position="134"/>
    </location>
</feature>
<keyword evidence="8" id="KW-1185">Reference proteome</keyword>
<evidence type="ECO:0000256" key="4">
    <source>
        <dbReference type="ARBA" id="ARBA00023155"/>
    </source>
</evidence>
<dbReference type="GO" id="GO:0003677">
    <property type="term" value="F:DNA binding"/>
    <property type="evidence" value="ECO:0007669"/>
    <property type="project" value="UniProtKB-KW"/>
</dbReference>
<sequence length="134" mass="13878">MPTGHLDEDDFVVVKTRSNSPESAGGGGGFWLSAVSAASGAPHPGLPIEGCSETGFINSQPSMAEFMTALPHLSGDMAHGPSISPQNTPPGTGYPMDVPHGMGSPGVNVPEYPWMKEKKTTRKSSQQGNSGRDA</sequence>
<dbReference type="AlphaFoldDB" id="A0AA38MT80"/>
<evidence type="ECO:0000256" key="2">
    <source>
        <dbReference type="ARBA" id="ARBA00022473"/>
    </source>
</evidence>
<keyword evidence="3" id="KW-0238">DNA-binding</keyword>
<keyword evidence="5" id="KW-0539">Nucleus</keyword>
<feature type="region of interest" description="Disordered" evidence="6">
    <location>
        <begin position="73"/>
        <end position="134"/>
    </location>
</feature>
<dbReference type="GO" id="GO:0005634">
    <property type="term" value="C:nucleus"/>
    <property type="evidence" value="ECO:0007669"/>
    <property type="project" value="UniProtKB-SubCell"/>
</dbReference>
<keyword evidence="2" id="KW-0217">Developmental protein</keyword>
<evidence type="ECO:0000256" key="6">
    <source>
        <dbReference type="SAM" id="MobiDB-lite"/>
    </source>
</evidence>
<accession>A0AA38MT80</accession>
<dbReference type="PROSITE" id="PS00032">
    <property type="entry name" value="ANTENNAPEDIA"/>
    <property type="match status" value="1"/>
</dbReference>
<keyword evidence="4" id="KW-0371">Homeobox</keyword>
<dbReference type="EMBL" id="JALNTZ010000001">
    <property type="protein sequence ID" value="KAJ3666441.1"/>
    <property type="molecule type" value="Genomic_DNA"/>
</dbReference>
<evidence type="ECO:0000313" key="7">
    <source>
        <dbReference type="EMBL" id="KAJ3666441.1"/>
    </source>
</evidence>
<organism evidence="7 8">
    <name type="scientific">Zophobas morio</name>
    <dbReference type="NCBI Taxonomy" id="2755281"/>
    <lineage>
        <taxon>Eukaryota</taxon>
        <taxon>Metazoa</taxon>
        <taxon>Ecdysozoa</taxon>
        <taxon>Arthropoda</taxon>
        <taxon>Hexapoda</taxon>
        <taxon>Insecta</taxon>
        <taxon>Pterygota</taxon>
        <taxon>Neoptera</taxon>
        <taxon>Endopterygota</taxon>
        <taxon>Coleoptera</taxon>
        <taxon>Polyphaga</taxon>
        <taxon>Cucujiformia</taxon>
        <taxon>Tenebrionidae</taxon>
        <taxon>Zophobas</taxon>
    </lineage>
</organism>
<evidence type="ECO:0000256" key="5">
    <source>
        <dbReference type="ARBA" id="ARBA00023242"/>
    </source>
</evidence>
<dbReference type="Proteomes" id="UP001168821">
    <property type="component" value="Unassembled WGS sequence"/>
</dbReference>
<evidence type="ECO:0000256" key="3">
    <source>
        <dbReference type="ARBA" id="ARBA00023125"/>
    </source>
</evidence>
<name>A0AA38MT80_9CUCU</name>
<gene>
    <name evidence="7" type="ORF">Zmor_001883</name>
</gene>